<protein>
    <submittedName>
        <fullName evidence="3">Class II glutamine amidotransferase</fullName>
    </submittedName>
</protein>
<dbReference type="PROSITE" id="PS51278">
    <property type="entry name" value="GATASE_TYPE_2"/>
    <property type="match status" value="1"/>
</dbReference>
<name>A0AA95NEV3_9BURK</name>
<dbReference type="EMBL" id="CP116346">
    <property type="protein sequence ID" value="WIT13782.1"/>
    <property type="molecule type" value="Genomic_DNA"/>
</dbReference>
<keyword evidence="1 3" id="KW-0315">Glutamine amidotransferase</keyword>
<gene>
    <name evidence="3" type="ORF">PFX98_09210</name>
</gene>
<dbReference type="InterPro" id="IPR017932">
    <property type="entry name" value="GATase_2_dom"/>
</dbReference>
<reference evidence="3" key="1">
    <citation type="submission" date="2023-01" db="EMBL/GenBank/DDBJ databases">
        <title>Whole genome sequence of Paucibacter sp. S2-9 isolated from pond sediment.</title>
        <authorList>
            <person name="Jung J.Y."/>
        </authorList>
    </citation>
    <scope>NUCLEOTIDE SEQUENCE</scope>
    <source>
        <strain evidence="3">S2-9</strain>
    </source>
</reference>
<dbReference type="Proteomes" id="UP001177769">
    <property type="component" value="Chromosome"/>
</dbReference>
<dbReference type="AlphaFoldDB" id="A0AA95NEV3"/>
<dbReference type="InterPro" id="IPR029055">
    <property type="entry name" value="Ntn_hydrolases_N"/>
</dbReference>
<dbReference type="PANTHER" id="PTHR43187:SF1">
    <property type="entry name" value="GLUTAMINE AMIDOTRANSFERASE DUG3-RELATED"/>
    <property type="match status" value="1"/>
</dbReference>
<sequence length="260" mass="28953">MCRFLAYLGAPIFLDELVCAPRHSLVRQSLRAEEAKVVTNGDGFGVGWYGEREAPGVYREVMPAWSDENLLALCANVRSRLFFAHVRAATGGGIARQNCHPFHYGRYLFMHNGQIGGYGQLRRRMEARIPDHLYEHRKGATDSELLFLLIIARMEEGLDALRATSQVLGETQAMMQLLHIQQPLRFSAALADGDQLWAFRYATDKRAPTLYVNRSAAGVVVASEPLEGDPQGWELIPQGEMLHFDAAGRRSSEALQAVPA</sequence>
<dbReference type="InterPro" id="IPR026869">
    <property type="entry name" value="EgtC-like"/>
</dbReference>
<evidence type="ECO:0000259" key="2">
    <source>
        <dbReference type="PROSITE" id="PS51278"/>
    </source>
</evidence>
<keyword evidence="4" id="KW-1185">Reference proteome</keyword>
<dbReference type="InterPro" id="IPR052373">
    <property type="entry name" value="Gamma-glu_amide_hydrolase"/>
</dbReference>
<evidence type="ECO:0000313" key="3">
    <source>
        <dbReference type="EMBL" id="WIT13782.1"/>
    </source>
</evidence>
<dbReference type="PANTHER" id="PTHR43187">
    <property type="entry name" value="GLUTAMINE AMIDOTRANSFERASE DUG3-RELATED"/>
    <property type="match status" value="1"/>
</dbReference>
<evidence type="ECO:0000256" key="1">
    <source>
        <dbReference type="ARBA" id="ARBA00022962"/>
    </source>
</evidence>
<dbReference type="RefSeq" id="WP_285234902.1">
    <property type="nucleotide sequence ID" value="NZ_CP116346.1"/>
</dbReference>
<feature type="domain" description="Glutamine amidotransferase type-2" evidence="2">
    <location>
        <begin position="2"/>
        <end position="247"/>
    </location>
</feature>
<dbReference type="Gene3D" id="3.60.20.10">
    <property type="entry name" value="Glutamine Phosphoribosylpyrophosphate, subunit 1, domain 1"/>
    <property type="match status" value="1"/>
</dbReference>
<proteinExistence type="predicted"/>
<organism evidence="3 4">
    <name type="scientific">Paucibacter sediminis</name>
    <dbReference type="NCBI Taxonomy" id="3019553"/>
    <lineage>
        <taxon>Bacteria</taxon>
        <taxon>Pseudomonadati</taxon>
        <taxon>Pseudomonadota</taxon>
        <taxon>Betaproteobacteria</taxon>
        <taxon>Burkholderiales</taxon>
        <taxon>Sphaerotilaceae</taxon>
        <taxon>Roseateles</taxon>
    </lineage>
</organism>
<accession>A0AA95NEV3</accession>
<dbReference type="KEGG" id="pais:PFX98_09210"/>
<dbReference type="CDD" id="cd01908">
    <property type="entry name" value="YafJ"/>
    <property type="match status" value="1"/>
</dbReference>
<dbReference type="Pfam" id="PF13230">
    <property type="entry name" value="GATase_4"/>
    <property type="match status" value="1"/>
</dbReference>
<dbReference type="SUPFAM" id="SSF56235">
    <property type="entry name" value="N-terminal nucleophile aminohydrolases (Ntn hydrolases)"/>
    <property type="match status" value="1"/>
</dbReference>
<evidence type="ECO:0000313" key="4">
    <source>
        <dbReference type="Proteomes" id="UP001177769"/>
    </source>
</evidence>